<accession>A0ACC2GAE3</accession>
<sequence>MVSHALDVSARRFTSQSCRGLCGGQVPRDRTDRAQPSWFRKNPGLSRTRAFTPHVCDDSGTETSETTRGLTGIGGFISE</sequence>
<gene>
    <name evidence="1" type="ORF">DPEC_G00182300</name>
</gene>
<organism evidence="1 2">
    <name type="scientific">Dallia pectoralis</name>
    <name type="common">Alaska blackfish</name>
    <dbReference type="NCBI Taxonomy" id="75939"/>
    <lineage>
        <taxon>Eukaryota</taxon>
        <taxon>Metazoa</taxon>
        <taxon>Chordata</taxon>
        <taxon>Craniata</taxon>
        <taxon>Vertebrata</taxon>
        <taxon>Euteleostomi</taxon>
        <taxon>Actinopterygii</taxon>
        <taxon>Neopterygii</taxon>
        <taxon>Teleostei</taxon>
        <taxon>Protacanthopterygii</taxon>
        <taxon>Esociformes</taxon>
        <taxon>Umbridae</taxon>
        <taxon>Dallia</taxon>
    </lineage>
</organism>
<protein>
    <submittedName>
        <fullName evidence="1">Uncharacterized protein</fullName>
    </submittedName>
</protein>
<name>A0ACC2GAE3_DALPE</name>
<dbReference type="EMBL" id="CM055742">
    <property type="protein sequence ID" value="KAJ8000624.1"/>
    <property type="molecule type" value="Genomic_DNA"/>
</dbReference>
<keyword evidence="2" id="KW-1185">Reference proteome</keyword>
<proteinExistence type="predicted"/>
<dbReference type="Proteomes" id="UP001157502">
    <property type="component" value="Chromosome 15"/>
</dbReference>
<comment type="caution">
    <text evidence="1">The sequence shown here is derived from an EMBL/GenBank/DDBJ whole genome shotgun (WGS) entry which is preliminary data.</text>
</comment>
<reference evidence="1" key="1">
    <citation type="submission" date="2021-05" db="EMBL/GenBank/DDBJ databases">
        <authorList>
            <person name="Pan Q."/>
            <person name="Jouanno E."/>
            <person name="Zahm M."/>
            <person name="Klopp C."/>
            <person name="Cabau C."/>
            <person name="Louis A."/>
            <person name="Berthelot C."/>
            <person name="Parey E."/>
            <person name="Roest Crollius H."/>
            <person name="Montfort J."/>
            <person name="Robinson-Rechavi M."/>
            <person name="Bouchez O."/>
            <person name="Lampietro C."/>
            <person name="Lopez Roques C."/>
            <person name="Donnadieu C."/>
            <person name="Postlethwait J."/>
            <person name="Bobe J."/>
            <person name="Dillon D."/>
            <person name="Chandos A."/>
            <person name="von Hippel F."/>
            <person name="Guiguen Y."/>
        </authorList>
    </citation>
    <scope>NUCLEOTIDE SEQUENCE</scope>
    <source>
        <strain evidence="1">YG-Jan2019</strain>
    </source>
</reference>
<evidence type="ECO:0000313" key="2">
    <source>
        <dbReference type="Proteomes" id="UP001157502"/>
    </source>
</evidence>
<evidence type="ECO:0000313" key="1">
    <source>
        <dbReference type="EMBL" id="KAJ8000624.1"/>
    </source>
</evidence>